<keyword evidence="8" id="KW-0902">Two-component regulatory system</keyword>
<dbReference type="OrthoDB" id="9764154at2"/>
<dbReference type="PANTHER" id="PTHR24421:SF10">
    <property type="entry name" value="NITRATE_NITRITE SENSOR PROTEIN NARQ"/>
    <property type="match status" value="1"/>
</dbReference>
<feature type="transmembrane region" description="Helical" evidence="10">
    <location>
        <begin position="286"/>
        <end position="304"/>
    </location>
</feature>
<dbReference type="PANTHER" id="PTHR24421">
    <property type="entry name" value="NITRATE/NITRITE SENSOR PROTEIN NARX-RELATED"/>
    <property type="match status" value="1"/>
</dbReference>
<evidence type="ECO:0000313" key="12">
    <source>
        <dbReference type="EMBL" id="ADB76037.1"/>
    </source>
</evidence>
<feature type="compositionally biased region" description="Basic and acidic residues" evidence="9">
    <location>
        <begin position="557"/>
        <end position="568"/>
    </location>
</feature>
<keyword evidence="10" id="KW-1133">Transmembrane helix</keyword>
<feature type="transmembrane region" description="Helical" evidence="10">
    <location>
        <begin position="198"/>
        <end position="220"/>
    </location>
</feature>
<evidence type="ECO:0000256" key="3">
    <source>
        <dbReference type="ARBA" id="ARBA00022553"/>
    </source>
</evidence>
<reference evidence="13" key="2">
    <citation type="submission" date="2010-01" db="EMBL/GenBank/DDBJ databases">
        <title>The complete genome of Geodermatophilus obscurus DSM 43160.</title>
        <authorList>
            <consortium name="US DOE Joint Genome Institute (JGI-PGF)"/>
            <person name="Lucas S."/>
            <person name="Copeland A."/>
            <person name="Lapidus A."/>
            <person name="Glavina del Rio T."/>
            <person name="Dalin E."/>
            <person name="Tice H."/>
            <person name="Bruce D."/>
            <person name="Goodwin L."/>
            <person name="Pitluck S."/>
            <person name="Kyrpides N."/>
            <person name="Mavromatis K."/>
            <person name="Ivanova N."/>
            <person name="Munk A.C."/>
            <person name="Brettin T."/>
            <person name="Detter J.C."/>
            <person name="Han C."/>
            <person name="Larimer F."/>
            <person name="Land M."/>
            <person name="Hauser L."/>
            <person name="Markowitz V."/>
            <person name="Cheng J.-F."/>
            <person name="Hugenholtz P."/>
            <person name="Woyke T."/>
            <person name="Wu D."/>
            <person name="Jando M."/>
            <person name="Schneider S."/>
            <person name="Klenk H.-P."/>
            <person name="Eisen J.A."/>
        </authorList>
    </citation>
    <scope>NUCLEOTIDE SEQUENCE [LARGE SCALE GENOMIC DNA]</scope>
    <source>
        <strain evidence="13">ATCC 25078 / DSM 43160 / JCM 3152 / KCC A-0152 / KCTC 9177 / NBRC 13315 / NRRL B-3577 / G-20</strain>
    </source>
</reference>
<dbReference type="Gene3D" id="1.20.5.1930">
    <property type="match status" value="1"/>
</dbReference>
<feature type="transmembrane region" description="Helical" evidence="10">
    <location>
        <begin position="232"/>
        <end position="249"/>
    </location>
</feature>
<dbReference type="InterPro" id="IPR036890">
    <property type="entry name" value="HATPase_C_sf"/>
</dbReference>
<dbReference type="HOGENOM" id="CLU_450384_0_0_11"/>
<organism evidence="12 13">
    <name type="scientific">Geodermatophilus obscurus (strain ATCC 25078 / DSM 43160 / JCM 3152 / CCUG 61914 / KCC A-0152 / KCTC 9177 / NBRC 13315 / NRRL B-3577 / G-20)</name>
    <dbReference type="NCBI Taxonomy" id="526225"/>
    <lineage>
        <taxon>Bacteria</taxon>
        <taxon>Bacillati</taxon>
        <taxon>Actinomycetota</taxon>
        <taxon>Actinomycetes</taxon>
        <taxon>Geodermatophilales</taxon>
        <taxon>Geodermatophilaceae</taxon>
        <taxon>Geodermatophilus</taxon>
    </lineage>
</organism>
<feature type="transmembrane region" description="Helical" evidence="10">
    <location>
        <begin position="43"/>
        <end position="63"/>
    </location>
</feature>
<keyword evidence="10" id="KW-0812">Transmembrane</keyword>
<evidence type="ECO:0000256" key="6">
    <source>
        <dbReference type="ARBA" id="ARBA00022777"/>
    </source>
</evidence>
<proteinExistence type="predicted"/>
<keyword evidence="7" id="KW-0067">ATP-binding</keyword>
<dbReference type="InterPro" id="IPR003594">
    <property type="entry name" value="HATPase_dom"/>
</dbReference>
<evidence type="ECO:0000259" key="11">
    <source>
        <dbReference type="SMART" id="SM00387"/>
    </source>
</evidence>
<evidence type="ECO:0000256" key="2">
    <source>
        <dbReference type="ARBA" id="ARBA00012438"/>
    </source>
</evidence>
<dbReference type="RefSeq" id="WP_012949467.1">
    <property type="nucleotide sequence ID" value="NC_013757.1"/>
</dbReference>
<dbReference type="SMART" id="SM00387">
    <property type="entry name" value="HATPase_c"/>
    <property type="match status" value="1"/>
</dbReference>
<dbReference type="AlphaFoldDB" id="D2SB02"/>
<feature type="transmembrane region" description="Helical" evidence="10">
    <location>
        <begin position="12"/>
        <end position="31"/>
    </location>
</feature>
<dbReference type="CDD" id="cd16917">
    <property type="entry name" value="HATPase_UhpB-NarQ-NarX-like"/>
    <property type="match status" value="1"/>
</dbReference>
<dbReference type="Gene3D" id="3.30.565.10">
    <property type="entry name" value="Histidine kinase-like ATPase, C-terminal domain"/>
    <property type="match status" value="1"/>
</dbReference>
<evidence type="ECO:0000313" key="13">
    <source>
        <dbReference type="Proteomes" id="UP000001382"/>
    </source>
</evidence>
<evidence type="ECO:0000256" key="4">
    <source>
        <dbReference type="ARBA" id="ARBA00022679"/>
    </source>
</evidence>
<keyword evidence="3" id="KW-0597">Phosphoprotein</keyword>
<dbReference type="KEGG" id="gob:Gobs_3436"/>
<feature type="region of interest" description="Disordered" evidence="9">
    <location>
        <begin position="557"/>
        <end position="606"/>
    </location>
</feature>
<dbReference type="GO" id="GO:0016020">
    <property type="term" value="C:membrane"/>
    <property type="evidence" value="ECO:0007669"/>
    <property type="project" value="InterPro"/>
</dbReference>
<feature type="transmembrane region" description="Helical" evidence="10">
    <location>
        <begin position="170"/>
        <end position="191"/>
    </location>
</feature>
<dbReference type="SUPFAM" id="SSF55874">
    <property type="entry name" value="ATPase domain of HSP90 chaperone/DNA topoisomerase II/histidine kinase"/>
    <property type="match status" value="1"/>
</dbReference>
<gene>
    <name evidence="12" type="ordered locus">Gobs_3436</name>
</gene>
<evidence type="ECO:0000256" key="10">
    <source>
        <dbReference type="SAM" id="Phobius"/>
    </source>
</evidence>
<evidence type="ECO:0000256" key="7">
    <source>
        <dbReference type="ARBA" id="ARBA00022840"/>
    </source>
</evidence>
<keyword evidence="6 12" id="KW-0418">Kinase</keyword>
<feature type="compositionally biased region" description="Basic residues" evidence="9">
    <location>
        <begin position="595"/>
        <end position="606"/>
    </location>
</feature>
<dbReference type="EMBL" id="CP001867">
    <property type="protein sequence ID" value="ADB76037.1"/>
    <property type="molecule type" value="Genomic_DNA"/>
</dbReference>
<name>D2SB02_GEOOG</name>
<comment type="catalytic activity">
    <reaction evidence="1">
        <text>ATP + protein L-histidine = ADP + protein N-phospho-L-histidine.</text>
        <dbReference type="EC" id="2.7.13.3"/>
    </reaction>
</comment>
<evidence type="ECO:0000256" key="8">
    <source>
        <dbReference type="ARBA" id="ARBA00023012"/>
    </source>
</evidence>
<dbReference type="Proteomes" id="UP000001382">
    <property type="component" value="Chromosome"/>
</dbReference>
<keyword evidence="4" id="KW-0808">Transferase</keyword>
<accession>D2SB02</accession>
<feature type="transmembrane region" description="Helical" evidence="10">
    <location>
        <begin position="261"/>
        <end position="280"/>
    </location>
</feature>
<dbReference type="GO" id="GO:0046983">
    <property type="term" value="F:protein dimerization activity"/>
    <property type="evidence" value="ECO:0007669"/>
    <property type="project" value="InterPro"/>
</dbReference>
<evidence type="ECO:0000256" key="9">
    <source>
        <dbReference type="SAM" id="MobiDB-lite"/>
    </source>
</evidence>
<sequence>MPHPTTSLVRATTWLMLALGAVYAITLVPGVRPTPGYRAGLDWWLNMAVDGLVILVVLLRVLADRTDRAAWLLMALGLVAAFAGSTTYFAYYQHLDPIPSPSWADAGWLVFYTLLAMGLVLRLRTRARSMPSSLSLDGLIAGLTAAALAENYVEGAAVPLGGDDVTPLTAAYPLADLILLALAVAALAMLGTGAGWSWWLLCASFVTFFVTDTIYAGLVADDAYVGGEPVDLGWLLARLLLAGAALASLRARESQTVDLEGVTVLVLPGVCGLAVLGLLFHGSVSGLSPVAAVLALVAGVLMVGRTALTFRELRVLTEARQRALSERLVEAQDDERARIAADVHDDSVQALAAVDLRLGALRNRLRARAPEEAAGVETVMDAVHGASVRLRSLLFELETPVLDASLTDGLRDAAAQVFEDGDVAWSVEERGRAPLPQQVRVSAYRIAREAMVNARKHARARHVTVTVDATGRGVEVHVVDDGRGVDATASARSGRRHSGVVAMRDRALASGGWWRSRPGPGGVGTAVSFFLPLPGAGVAGDPSAGPGLRAEQAADEVGRAGHAHDEVALHAPAQQHGEVAGEGPLEQVGGSPGRQHTRPRRRVRLR</sequence>
<dbReference type="GO" id="GO:0000155">
    <property type="term" value="F:phosphorelay sensor kinase activity"/>
    <property type="evidence" value="ECO:0007669"/>
    <property type="project" value="InterPro"/>
</dbReference>
<keyword evidence="5" id="KW-0547">Nucleotide-binding</keyword>
<dbReference type="Pfam" id="PF07730">
    <property type="entry name" value="HisKA_3"/>
    <property type="match status" value="1"/>
</dbReference>
<feature type="transmembrane region" description="Helical" evidence="10">
    <location>
        <begin position="70"/>
        <end position="91"/>
    </location>
</feature>
<dbReference type="GO" id="GO:0005524">
    <property type="term" value="F:ATP binding"/>
    <property type="evidence" value="ECO:0007669"/>
    <property type="project" value="UniProtKB-KW"/>
</dbReference>
<evidence type="ECO:0000256" key="5">
    <source>
        <dbReference type="ARBA" id="ARBA00022741"/>
    </source>
</evidence>
<feature type="transmembrane region" description="Helical" evidence="10">
    <location>
        <begin position="133"/>
        <end position="150"/>
    </location>
</feature>
<keyword evidence="13" id="KW-1185">Reference proteome</keyword>
<dbReference type="InterPro" id="IPR050482">
    <property type="entry name" value="Sensor_HK_TwoCompSys"/>
</dbReference>
<dbReference type="eggNOG" id="COG4585">
    <property type="taxonomic scope" value="Bacteria"/>
</dbReference>
<reference evidence="12 13" key="1">
    <citation type="journal article" date="2010" name="Stand. Genomic Sci.">
        <title>Complete genome sequence of Geodermatophilus obscurus type strain (G-20).</title>
        <authorList>
            <person name="Ivanova N."/>
            <person name="Sikorski J."/>
            <person name="Jando M."/>
            <person name="Munk C."/>
            <person name="Lapidus A."/>
            <person name="Glavina Del Rio T."/>
            <person name="Copeland A."/>
            <person name="Tice H."/>
            <person name="Cheng J.-F."/>
            <person name="Lucas S."/>
            <person name="Chen F."/>
            <person name="Nolan M."/>
            <person name="Bruce D."/>
            <person name="Goodwin L."/>
            <person name="Pitluck S."/>
            <person name="Mavromatis K."/>
            <person name="Mikhailova N."/>
            <person name="Pati A."/>
            <person name="Chen A."/>
            <person name="Palaniappan K."/>
            <person name="Land M."/>
            <person name="Hauser L."/>
            <person name="Chang Y.-J."/>
            <person name="Jeffries C.D."/>
            <person name="Meincke L."/>
            <person name="Brettin T."/>
            <person name="Detter J.C."/>
            <person name="Detter J.C."/>
            <person name="Rohde M."/>
            <person name="Goeker M."/>
            <person name="Bristow J."/>
            <person name="Eisen J.A."/>
            <person name="Markowitz V."/>
            <person name="Hugenholtz P."/>
            <person name="Kyrpides N.C."/>
            <person name="Klenk H.-P."/>
        </authorList>
    </citation>
    <scope>NUCLEOTIDE SEQUENCE [LARGE SCALE GENOMIC DNA]</scope>
    <source>
        <strain evidence="13">ATCC 25078 / DSM 43160 / JCM 3152 / KCC A-0152 / KCTC 9177 / NBRC 13315 / NRRL B-3577 / G-20</strain>
    </source>
</reference>
<keyword evidence="10" id="KW-0472">Membrane</keyword>
<dbReference type="InterPro" id="IPR011712">
    <property type="entry name" value="Sig_transdc_His_kin_sub3_dim/P"/>
</dbReference>
<protein>
    <recommendedName>
        <fullName evidence="2">histidine kinase</fullName>
        <ecNumber evidence="2">2.7.13.3</ecNumber>
    </recommendedName>
</protein>
<evidence type="ECO:0000256" key="1">
    <source>
        <dbReference type="ARBA" id="ARBA00000085"/>
    </source>
</evidence>
<dbReference type="STRING" id="526225.Gobs_3436"/>
<feature type="domain" description="Histidine kinase/HSP90-like ATPase" evidence="11">
    <location>
        <begin position="438"/>
        <end position="535"/>
    </location>
</feature>
<dbReference type="EC" id="2.7.13.3" evidence="2"/>
<dbReference type="Pfam" id="PF02518">
    <property type="entry name" value="HATPase_c"/>
    <property type="match status" value="1"/>
</dbReference>
<feature type="transmembrane region" description="Helical" evidence="10">
    <location>
        <begin position="103"/>
        <end position="121"/>
    </location>
</feature>